<feature type="transmembrane region" description="Helical" evidence="7">
    <location>
        <begin position="230"/>
        <end position="251"/>
    </location>
</feature>
<keyword evidence="2 7" id="KW-0813">Transport</keyword>
<keyword evidence="5 7" id="KW-1133">Transmembrane helix</keyword>
<evidence type="ECO:0000313" key="10">
    <source>
        <dbReference type="Proteomes" id="UP000002008"/>
    </source>
</evidence>
<organism evidence="9 10">
    <name type="scientific">Chloroflexus aurantiacus (strain ATCC 29366 / DSM 635 / J-10-fl)</name>
    <dbReference type="NCBI Taxonomy" id="324602"/>
    <lineage>
        <taxon>Bacteria</taxon>
        <taxon>Bacillati</taxon>
        <taxon>Chloroflexota</taxon>
        <taxon>Chloroflexia</taxon>
        <taxon>Chloroflexales</taxon>
        <taxon>Chloroflexineae</taxon>
        <taxon>Chloroflexaceae</taxon>
        <taxon>Chloroflexus</taxon>
    </lineage>
</organism>
<accession>A9WI53</accession>
<feature type="transmembrane region" description="Helical" evidence="7">
    <location>
        <begin position="65"/>
        <end position="96"/>
    </location>
</feature>
<dbReference type="PROSITE" id="PS50928">
    <property type="entry name" value="ABC_TM1"/>
    <property type="match status" value="1"/>
</dbReference>
<evidence type="ECO:0000259" key="8">
    <source>
        <dbReference type="PROSITE" id="PS50928"/>
    </source>
</evidence>
<proteinExistence type="inferred from homology"/>
<dbReference type="GO" id="GO:0005886">
    <property type="term" value="C:plasma membrane"/>
    <property type="evidence" value="ECO:0000318"/>
    <property type="project" value="GO_Central"/>
</dbReference>
<comment type="subcellular location">
    <subcellularLocation>
        <location evidence="1 7">Cell membrane</location>
        <topology evidence="1 7">Multi-pass membrane protein</topology>
    </subcellularLocation>
</comment>
<keyword evidence="6 7" id="KW-0472">Membrane</keyword>
<dbReference type="EMBL" id="CP000909">
    <property type="protein sequence ID" value="ABY35744.1"/>
    <property type="molecule type" value="Genomic_DNA"/>
</dbReference>
<keyword evidence="4 7" id="KW-0812">Transmembrane</keyword>
<dbReference type="PANTHER" id="PTHR30151:SF20">
    <property type="entry name" value="ABC TRANSPORTER PERMEASE PROTEIN HI_0355-RELATED"/>
    <property type="match status" value="1"/>
</dbReference>
<dbReference type="HOGENOM" id="CLU_046113_2_1_0"/>
<comment type="similarity">
    <text evidence="7">Belongs to the binding-protein-dependent transport system permease family.</text>
</comment>
<dbReference type="CDD" id="cd06261">
    <property type="entry name" value="TM_PBP2"/>
    <property type="match status" value="1"/>
</dbReference>
<evidence type="ECO:0000256" key="4">
    <source>
        <dbReference type="ARBA" id="ARBA00022692"/>
    </source>
</evidence>
<dbReference type="STRING" id="324602.Caur_2538"/>
<evidence type="ECO:0000256" key="2">
    <source>
        <dbReference type="ARBA" id="ARBA00022448"/>
    </source>
</evidence>
<dbReference type="KEGG" id="cau:Caur_2538"/>
<dbReference type="PATRIC" id="fig|324602.8.peg.2861"/>
<evidence type="ECO:0000313" key="9">
    <source>
        <dbReference type="EMBL" id="ABY35744.1"/>
    </source>
</evidence>
<feature type="transmembrane region" description="Helical" evidence="7">
    <location>
        <begin position="21"/>
        <end position="45"/>
    </location>
</feature>
<dbReference type="EnsemblBacteria" id="ABY35744">
    <property type="protein sequence ID" value="ABY35744"/>
    <property type="gene ID" value="Caur_2538"/>
</dbReference>
<dbReference type="FunCoup" id="A9WI53">
    <property type="interactions" value="260"/>
</dbReference>
<gene>
    <name evidence="9" type="ordered locus">Caur_2538</name>
</gene>
<dbReference type="Gene3D" id="1.10.3720.10">
    <property type="entry name" value="MetI-like"/>
    <property type="match status" value="1"/>
</dbReference>
<dbReference type="GO" id="GO:0055085">
    <property type="term" value="P:transmembrane transport"/>
    <property type="evidence" value="ECO:0007669"/>
    <property type="project" value="InterPro"/>
</dbReference>
<dbReference type="InParanoid" id="A9WI53"/>
<feature type="transmembrane region" description="Helical" evidence="7">
    <location>
        <begin position="103"/>
        <end position="127"/>
    </location>
</feature>
<keyword evidence="3" id="KW-1003">Cell membrane</keyword>
<dbReference type="Pfam" id="PF00528">
    <property type="entry name" value="BPD_transp_1"/>
    <property type="match status" value="1"/>
</dbReference>
<evidence type="ECO:0000256" key="3">
    <source>
        <dbReference type="ARBA" id="ARBA00022475"/>
    </source>
</evidence>
<dbReference type="AlphaFoldDB" id="A9WI53"/>
<dbReference type="InterPro" id="IPR035906">
    <property type="entry name" value="MetI-like_sf"/>
</dbReference>
<evidence type="ECO:0000256" key="6">
    <source>
        <dbReference type="ARBA" id="ARBA00023136"/>
    </source>
</evidence>
<dbReference type="Proteomes" id="UP000002008">
    <property type="component" value="Chromosome"/>
</dbReference>
<dbReference type="SUPFAM" id="SSF161098">
    <property type="entry name" value="MetI-like"/>
    <property type="match status" value="1"/>
</dbReference>
<feature type="domain" description="ABC transmembrane type-1" evidence="8">
    <location>
        <begin position="64"/>
        <end position="252"/>
    </location>
</feature>
<dbReference type="PANTHER" id="PTHR30151">
    <property type="entry name" value="ALKANE SULFONATE ABC TRANSPORTER-RELATED, MEMBRANE SUBUNIT"/>
    <property type="match status" value="1"/>
</dbReference>
<keyword evidence="10" id="KW-1185">Reference proteome</keyword>
<name>A9WI53_CHLAA</name>
<dbReference type="eggNOG" id="COG0600">
    <property type="taxonomic scope" value="Bacteria"/>
</dbReference>
<feature type="transmembrane region" description="Helical" evidence="7">
    <location>
        <begin position="186"/>
        <end position="210"/>
    </location>
</feature>
<reference evidence="10" key="1">
    <citation type="journal article" date="2011" name="BMC Genomics">
        <title>Complete genome sequence of the filamentous anoxygenic phototrophic bacterium Chloroflexus aurantiacus.</title>
        <authorList>
            <person name="Tang K.H."/>
            <person name="Barry K."/>
            <person name="Chertkov O."/>
            <person name="Dalin E."/>
            <person name="Han C.S."/>
            <person name="Hauser L.J."/>
            <person name="Honchak B.M."/>
            <person name="Karbach L.E."/>
            <person name="Land M.L."/>
            <person name="Lapidus A."/>
            <person name="Larimer F.W."/>
            <person name="Mikhailova N."/>
            <person name="Pitluck S."/>
            <person name="Pierson B.K."/>
            <person name="Blankenship R.E."/>
        </authorList>
    </citation>
    <scope>NUCLEOTIDE SEQUENCE [LARGE SCALE GENOMIC DNA]</scope>
    <source>
        <strain evidence="10">ATCC 29366 / DSM 635 / J-10-fl</strain>
    </source>
</reference>
<evidence type="ECO:0000256" key="7">
    <source>
        <dbReference type="RuleBase" id="RU363032"/>
    </source>
</evidence>
<feature type="transmembrane region" description="Helical" evidence="7">
    <location>
        <begin position="133"/>
        <end position="153"/>
    </location>
</feature>
<protein>
    <submittedName>
        <fullName evidence="9">Binding-protein-dependent transport systems inner membrane component</fullName>
    </submittedName>
</protein>
<evidence type="ECO:0000256" key="5">
    <source>
        <dbReference type="ARBA" id="ARBA00022989"/>
    </source>
</evidence>
<evidence type="ECO:0000256" key="1">
    <source>
        <dbReference type="ARBA" id="ARBA00004651"/>
    </source>
</evidence>
<sequence length="262" mass="27733">MVRYGAMVKTTPHNLFRRLGPALLLGVALVIGLEWGLPAAGIPAYLLPTPSRVINAALQPEVRLIYHTGATASAALLGLAIGICIALTLAIAFIFVRPLEDALYPWILLGQSLPSVALAPLLTIWLGDGIAPRAAMAALFASFPLLIATISGLRRPAPEQLAMMQAYGASQWQILRMLRLPAALPFIFSGLRVAGALAVIGALVGELAGAGRGLGYLITTSTYRLATDRAFAAVAAAAGLALVLHGIFLLLERIIVFWERER</sequence>
<dbReference type="InterPro" id="IPR000515">
    <property type="entry name" value="MetI-like"/>
</dbReference>